<dbReference type="Proteomes" id="UP000018130">
    <property type="component" value="Unassembled WGS sequence"/>
</dbReference>
<dbReference type="EMBL" id="CAQN01000225">
    <property type="protein sequence ID" value="CCQ65611.1"/>
    <property type="molecule type" value="Genomic_DNA"/>
</dbReference>
<sequence>MKDFYHNKHKYSIYTPLSPLLFLAKYNLLGKIELVSPEDKQMQVILEELLFDEMEE</sequence>
<evidence type="ECO:0000313" key="2">
    <source>
        <dbReference type="Proteomes" id="UP000018130"/>
    </source>
</evidence>
<accession>T2JKG9</accession>
<name>T2JKG9_CROWT</name>
<proteinExistence type="predicted"/>
<dbReference type="Pfam" id="PF12527">
    <property type="entry name" value="DUF3727"/>
    <property type="match status" value="1"/>
</dbReference>
<reference evidence="1 2" key="2">
    <citation type="submission" date="2013-09" db="EMBL/GenBank/DDBJ databases">
        <title>Whole genome comparison of six Crocosphaera watsonii strains with differing phenotypes.</title>
        <authorList>
            <person name="Bench S.R."/>
            <person name="Heller P."/>
            <person name="Frank I."/>
            <person name="Arciniega M."/>
            <person name="Shilova I.N."/>
            <person name="Zehr J.P."/>
        </authorList>
    </citation>
    <scope>NUCLEOTIDE SEQUENCE [LARGE SCALE GENOMIC DNA]</scope>
    <source>
        <strain evidence="1 2">WH 0402</strain>
    </source>
</reference>
<evidence type="ECO:0000313" key="1">
    <source>
        <dbReference type="EMBL" id="CCQ65611.1"/>
    </source>
</evidence>
<reference evidence="1 2" key="1">
    <citation type="submission" date="2013-01" db="EMBL/GenBank/DDBJ databases">
        <authorList>
            <person name="Bench S."/>
        </authorList>
    </citation>
    <scope>NUCLEOTIDE SEQUENCE [LARGE SCALE GENOMIC DNA]</scope>
    <source>
        <strain evidence="1 2">WH 0402</strain>
    </source>
</reference>
<gene>
    <name evidence="1" type="ORF">CWATWH0402_4303</name>
</gene>
<comment type="caution">
    <text evidence="1">The sequence shown here is derived from an EMBL/GenBank/DDBJ whole genome shotgun (WGS) entry which is preliminary data.</text>
</comment>
<dbReference type="InterPro" id="IPR022203">
    <property type="entry name" value="DUF3727"/>
</dbReference>
<dbReference type="AlphaFoldDB" id="T2JKG9"/>
<organism evidence="1 2">
    <name type="scientific">Crocosphaera watsonii WH 0402</name>
    <dbReference type="NCBI Taxonomy" id="1284629"/>
    <lineage>
        <taxon>Bacteria</taxon>
        <taxon>Bacillati</taxon>
        <taxon>Cyanobacteriota</taxon>
        <taxon>Cyanophyceae</taxon>
        <taxon>Oscillatoriophycideae</taxon>
        <taxon>Chroococcales</taxon>
        <taxon>Aphanothecaceae</taxon>
        <taxon>Crocosphaera</taxon>
    </lineage>
</organism>
<protein>
    <submittedName>
        <fullName evidence="1">Uncharacterized protein</fullName>
    </submittedName>
</protein>